<comment type="similarity">
    <text evidence="5">Belongs to the class I-like SAM-binding methyltransferase superfamily. RsmB/NOP family.</text>
</comment>
<feature type="domain" description="SAM-dependent MTase RsmB/NOP-type" evidence="6">
    <location>
        <begin position="1"/>
        <end position="110"/>
    </location>
</feature>
<dbReference type="AlphaFoldDB" id="A0A4P9W502"/>
<feature type="active site" description="Nucleophile" evidence="5">
    <location>
        <position position="39"/>
    </location>
</feature>
<evidence type="ECO:0000256" key="3">
    <source>
        <dbReference type="ARBA" id="ARBA00022691"/>
    </source>
</evidence>
<feature type="non-terminal residue" evidence="7">
    <location>
        <position position="1"/>
    </location>
</feature>
<keyword evidence="3 5" id="KW-0949">S-adenosyl-L-methionine</keyword>
<dbReference type="OrthoDB" id="427002at2759"/>
<evidence type="ECO:0000256" key="2">
    <source>
        <dbReference type="ARBA" id="ARBA00022679"/>
    </source>
</evidence>
<evidence type="ECO:0000313" key="8">
    <source>
        <dbReference type="Proteomes" id="UP000269721"/>
    </source>
</evidence>
<evidence type="ECO:0000256" key="1">
    <source>
        <dbReference type="ARBA" id="ARBA00022603"/>
    </source>
</evidence>
<proteinExistence type="inferred from homology"/>
<keyword evidence="8" id="KW-1185">Reference proteome</keyword>
<dbReference type="InterPro" id="IPR029063">
    <property type="entry name" value="SAM-dependent_MTases_sf"/>
</dbReference>
<dbReference type="Proteomes" id="UP000269721">
    <property type="component" value="Unassembled WGS sequence"/>
</dbReference>
<dbReference type="InterPro" id="IPR023267">
    <property type="entry name" value="RCMT"/>
</dbReference>
<dbReference type="GO" id="GO:0005730">
    <property type="term" value="C:nucleolus"/>
    <property type="evidence" value="ECO:0007669"/>
    <property type="project" value="TreeGrafter"/>
</dbReference>
<dbReference type="GO" id="GO:0009383">
    <property type="term" value="F:rRNA (cytosine-C5-)-methyltransferase activity"/>
    <property type="evidence" value="ECO:0007669"/>
    <property type="project" value="TreeGrafter"/>
</dbReference>
<reference evidence="8" key="1">
    <citation type="journal article" date="2018" name="Nat. Microbiol.">
        <title>Leveraging single-cell genomics to expand the fungal tree of life.</title>
        <authorList>
            <person name="Ahrendt S.R."/>
            <person name="Quandt C.A."/>
            <person name="Ciobanu D."/>
            <person name="Clum A."/>
            <person name="Salamov A."/>
            <person name="Andreopoulos B."/>
            <person name="Cheng J.F."/>
            <person name="Woyke T."/>
            <person name="Pelin A."/>
            <person name="Henrissat B."/>
            <person name="Reynolds N.K."/>
            <person name="Benny G.L."/>
            <person name="Smith M.E."/>
            <person name="James T.Y."/>
            <person name="Grigoriev I.V."/>
        </authorList>
    </citation>
    <scope>NUCLEOTIDE SEQUENCE [LARGE SCALE GENOMIC DNA]</scope>
</reference>
<evidence type="ECO:0000256" key="4">
    <source>
        <dbReference type="ARBA" id="ARBA00022884"/>
    </source>
</evidence>
<dbReference type="InterPro" id="IPR001678">
    <property type="entry name" value="MeTrfase_RsmB-F_NOP2_dom"/>
</dbReference>
<dbReference type="GO" id="GO:0070475">
    <property type="term" value="P:rRNA base methylation"/>
    <property type="evidence" value="ECO:0007669"/>
    <property type="project" value="TreeGrafter"/>
</dbReference>
<dbReference type="PANTHER" id="PTHR22807:SF30">
    <property type="entry name" value="28S RRNA (CYTOSINE(4447)-C(5))-METHYLTRANSFERASE-RELATED"/>
    <property type="match status" value="1"/>
</dbReference>
<dbReference type="InterPro" id="IPR049560">
    <property type="entry name" value="MeTrfase_RsmB-F_NOP2_cat"/>
</dbReference>
<sequence length="210" mass="23266">QSEEDFRLLSHIQKELILAAIDSVDAGSKTGGYMVYSTCSVTVEENEEVVNYALKKRPNVKLVPCGLDFGREGFTSFRGKTFHPTLSLTRRYYPHTQNMDGFYVAKFKKLSNKHTTEKGEEAALSDAEDESEADVVVAKPKKKAAKTEEAPTFDDAEDAAFIQGKRWAVRGFFVLARVCVCMCGAGGNCCAKAQLITSAFFWPPLSQTLR</sequence>
<protein>
    <submittedName>
        <fullName evidence="7">NOL1/NOP2/sun family-domain-containing protein</fullName>
    </submittedName>
</protein>
<dbReference type="PRINTS" id="PR02008">
    <property type="entry name" value="RCMTFAMILY"/>
</dbReference>
<gene>
    <name evidence="7" type="ORF">BDK51DRAFT_23358</name>
</gene>
<evidence type="ECO:0000313" key="7">
    <source>
        <dbReference type="EMBL" id="RKO85968.1"/>
    </source>
</evidence>
<keyword evidence="2 5" id="KW-0808">Transferase</keyword>
<dbReference type="GO" id="GO:0000470">
    <property type="term" value="P:maturation of LSU-rRNA"/>
    <property type="evidence" value="ECO:0007669"/>
    <property type="project" value="TreeGrafter"/>
</dbReference>
<evidence type="ECO:0000256" key="5">
    <source>
        <dbReference type="PROSITE-ProRule" id="PRU01023"/>
    </source>
</evidence>
<dbReference type="GO" id="GO:0003723">
    <property type="term" value="F:RNA binding"/>
    <property type="evidence" value="ECO:0007669"/>
    <property type="project" value="UniProtKB-UniRule"/>
</dbReference>
<dbReference type="EMBL" id="KZ998584">
    <property type="protein sequence ID" value="RKO85968.1"/>
    <property type="molecule type" value="Genomic_DNA"/>
</dbReference>
<keyword evidence="1 5" id="KW-0489">Methyltransferase</keyword>
<dbReference type="SUPFAM" id="SSF53335">
    <property type="entry name" value="S-adenosyl-L-methionine-dependent methyltransferases"/>
    <property type="match status" value="1"/>
</dbReference>
<name>A0A4P9W502_9FUNG</name>
<dbReference type="Pfam" id="PF01189">
    <property type="entry name" value="Methyltr_RsmB-F"/>
    <property type="match status" value="1"/>
</dbReference>
<dbReference type="PROSITE" id="PS51686">
    <property type="entry name" value="SAM_MT_RSMB_NOP"/>
    <property type="match status" value="1"/>
</dbReference>
<keyword evidence="4 5" id="KW-0694">RNA-binding</keyword>
<organism evidence="7 8">
    <name type="scientific">Blyttiomyces helicus</name>
    <dbReference type="NCBI Taxonomy" id="388810"/>
    <lineage>
        <taxon>Eukaryota</taxon>
        <taxon>Fungi</taxon>
        <taxon>Fungi incertae sedis</taxon>
        <taxon>Chytridiomycota</taxon>
        <taxon>Chytridiomycota incertae sedis</taxon>
        <taxon>Chytridiomycetes</taxon>
        <taxon>Chytridiomycetes incertae sedis</taxon>
        <taxon>Blyttiomyces</taxon>
    </lineage>
</organism>
<dbReference type="Gene3D" id="3.40.50.150">
    <property type="entry name" value="Vaccinia Virus protein VP39"/>
    <property type="match status" value="1"/>
</dbReference>
<dbReference type="PANTHER" id="PTHR22807">
    <property type="entry name" value="NOP2 YEAST -RELATED NOL1/NOP2/FMU SUN DOMAIN-CONTAINING"/>
    <property type="match status" value="1"/>
</dbReference>
<comment type="caution">
    <text evidence="5">Lacks conserved residue(s) required for the propagation of feature annotation.</text>
</comment>
<evidence type="ECO:0000259" key="6">
    <source>
        <dbReference type="PROSITE" id="PS51686"/>
    </source>
</evidence>
<accession>A0A4P9W502</accession>